<name>G8C3I2_9MOLU</name>
<organism evidence="1">
    <name type="scientific">Candidatus Mycoplasma haematominutum 'Birmingham 1'</name>
    <dbReference type="NCBI Taxonomy" id="1116213"/>
    <lineage>
        <taxon>Bacteria</taxon>
        <taxon>Bacillati</taxon>
        <taxon>Mycoplasmatota</taxon>
        <taxon>Mollicutes</taxon>
        <taxon>Mycoplasmataceae</taxon>
        <taxon>Mycoplasma</taxon>
    </lineage>
</organism>
<protein>
    <submittedName>
        <fullName evidence="1">Uncharacterized protein</fullName>
    </submittedName>
</protein>
<dbReference type="KEGG" id="mhb:MHM_03620"/>
<dbReference type="HOGENOM" id="CLU_851763_0_0_14"/>
<proteinExistence type="predicted"/>
<accession>G8C3I2</accession>
<gene>
    <name evidence="1" type="ORF">MHM_03620</name>
</gene>
<dbReference type="EMBL" id="HE613254">
    <property type="protein sequence ID" value="CCE66880.1"/>
    <property type="molecule type" value="Genomic_DNA"/>
</dbReference>
<dbReference type="AlphaFoldDB" id="G8C3I2"/>
<reference evidence="1" key="2">
    <citation type="submission" date="2011-11" db="EMBL/GenBank/DDBJ databases">
        <authorList>
            <person name="Barker E."/>
        </authorList>
    </citation>
    <scope>NUCLEOTIDE SEQUENCE</scope>
    <source>
        <strain evidence="1">Birmingham 1</strain>
    </source>
</reference>
<evidence type="ECO:0000313" key="1">
    <source>
        <dbReference type="EMBL" id="CCE66880.1"/>
    </source>
</evidence>
<dbReference type="PATRIC" id="fig|1116213.3.peg.387"/>
<reference evidence="1" key="1">
    <citation type="submission" date="2011-11" db="EMBL/GenBank/DDBJ databases">
        <title>Complete genome sequence of Candidatus Mycoplasma haemominutum.</title>
        <authorList>
            <person name="Barker E.N."/>
            <person name="Darby A.C."/>
            <person name="Helps C.R."/>
            <person name="Peters I.R."/>
            <person name="Hughes M.A."/>
            <person name="Radford A.D."/>
            <person name="Novacco M."/>
            <person name="Boretti F."/>
            <person name="Hofmann-Lehmann R."/>
            <person name="Tasker S."/>
        </authorList>
    </citation>
    <scope>NUCLEOTIDE SEQUENCE</scope>
    <source>
        <strain evidence="1">Birmingham 1</strain>
    </source>
</reference>
<sequence length="326" mass="37814">MYYLGLIGGGRQLEIKNKEIAPVLGSLPVKDEKPTFLSDFKHHLSKDSENWKIREIVEKDLTIKNQVDEKGHSVDLVNNLNSQVSLESGVLKVDQDTTQKYSDHTKGLFIHLKDFQKGLEMVSKFQQKQRLRSQRATKPSKREDILVLNKPARQSIKKFYESFDKLSREEKNLLTKLNEVSGHREKSKKKFDSRYKLQDVLVGLKRMGWEDDAVGLVSKTLSRKRIKPTLANWYGWGSWESSPWKYFFDSAEEWKSKISVVDREKQALEKYLTSKRGCIASMIFGKWGVDRCYSEKSKYEGKVSEAEEAISLHIAAWMLRQMNLLS</sequence>